<keyword evidence="1" id="KW-0472">Membrane</keyword>
<dbReference type="EMBL" id="JALGRD010000002">
    <property type="protein sequence ID" value="MCJ0972619.1"/>
    <property type="molecule type" value="Genomic_DNA"/>
</dbReference>
<proteinExistence type="predicted"/>
<dbReference type="Proteomes" id="UP001139682">
    <property type="component" value="Unassembled WGS sequence"/>
</dbReference>
<gene>
    <name evidence="2" type="ORF">MST27_04465</name>
</gene>
<accession>A0A9X2AR72</accession>
<organism evidence="2 3">
    <name type="scientific">Stutzerimonas marianensis</name>
    <dbReference type="NCBI Taxonomy" id="2929513"/>
    <lineage>
        <taxon>Bacteria</taxon>
        <taxon>Pseudomonadati</taxon>
        <taxon>Pseudomonadota</taxon>
        <taxon>Gammaproteobacteria</taxon>
        <taxon>Pseudomonadales</taxon>
        <taxon>Pseudomonadaceae</taxon>
        <taxon>Stutzerimonas</taxon>
    </lineage>
</organism>
<evidence type="ECO:0000313" key="2">
    <source>
        <dbReference type="EMBL" id="MCJ0972619.1"/>
    </source>
</evidence>
<feature type="transmembrane region" description="Helical" evidence="1">
    <location>
        <begin position="12"/>
        <end position="33"/>
    </location>
</feature>
<name>A0A9X2AR72_9GAMM</name>
<keyword evidence="3" id="KW-1185">Reference proteome</keyword>
<keyword evidence="1" id="KW-1133">Transmembrane helix</keyword>
<evidence type="ECO:0000313" key="3">
    <source>
        <dbReference type="Proteomes" id="UP001139682"/>
    </source>
</evidence>
<dbReference type="AlphaFoldDB" id="A0A9X2AR72"/>
<reference evidence="2" key="1">
    <citation type="submission" date="2022-03" db="EMBL/GenBank/DDBJ databases">
        <title>Pseudomonas marianensis sp. nov., a marine bacterium isolated from deep-sea sediments of the Mariana Trench.</title>
        <authorList>
            <person name="Wei Y."/>
        </authorList>
    </citation>
    <scope>NUCLEOTIDE SEQUENCE</scope>
    <source>
        <strain evidence="2">PS1</strain>
    </source>
</reference>
<protein>
    <submittedName>
        <fullName evidence="2">Uncharacterized protein</fullName>
    </submittedName>
</protein>
<evidence type="ECO:0000256" key="1">
    <source>
        <dbReference type="SAM" id="Phobius"/>
    </source>
</evidence>
<keyword evidence="1" id="KW-0812">Transmembrane</keyword>
<sequence length="213" mass="23999">MIEWLEENQQILSLAISACTLLVWLFYAQLLLLNFKRQRKPSLIINRGAGKGLGSLCLISNMSAEPVFINQLMVLIDTSKGTLEVDITDIRHGIEDDATPDLAIHQITHQGPLRTGDFVHIGTFQGMVRQVCETHGIALKGLCPVGDWHFHALEIRAAAFYGSERHPLGITRRFRLGDLSDPECALIPESPLTRQLISRRDRRKVRDWINANL</sequence>
<dbReference type="RefSeq" id="WP_243604804.1">
    <property type="nucleotide sequence ID" value="NZ_JALGRD010000002.1"/>
</dbReference>
<comment type="caution">
    <text evidence="2">The sequence shown here is derived from an EMBL/GenBank/DDBJ whole genome shotgun (WGS) entry which is preliminary data.</text>
</comment>